<dbReference type="EMBL" id="VOHV01000006">
    <property type="protein sequence ID" value="TWV40614.1"/>
    <property type="molecule type" value="Genomic_DNA"/>
</dbReference>
<evidence type="ECO:0000313" key="10">
    <source>
        <dbReference type="Proteomes" id="UP000315444"/>
    </source>
</evidence>
<dbReference type="AlphaFoldDB" id="A0AB38PP83"/>
<dbReference type="Proteomes" id="UP000319026">
    <property type="component" value="Unassembled WGS sequence"/>
</dbReference>
<dbReference type="NCBIfam" id="TIGR00225">
    <property type="entry name" value="prc"/>
    <property type="match status" value="1"/>
</dbReference>
<keyword evidence="2 5" id="KW-0645">Protease</keyword>
<name>A0AB38PP83_BACFG</name>
<dbReference type="Gene3D" id="3.90.226.10">
    <property type="entry name" value="2-enoyl-CoA Hydratase, Chain A, domain 1"/>
    <property type="match status" value="1"/>
</dbReference>
<dbReference type="FunFam" id="2.30.42.10:FF:000063">
    <property type="entry name" value="Peptidase, S41 family"/>
    <property type="match status" value="1"/>
</dbReference>
<reference evidence="8 10" key="1">
    <citation type="submission" date="2019-07" db="EMBL/GenBank/DDBJ databases">
        <title>Genome sequencing of Bacteroides fragilis.</title>
        <authorList>
            <person name="Galasyn E.V."/>
            <person name="Ruoff K.L."/>
            <person name="Price C.E."/>
            <person name="Valls R.A."/>
            <person name="O'Toole G.A."/>
        </authorList>
    </citation>
    <scope>NUCLEOTIDE SEQUENCE [LARGE SCALE GENOMIC DNA]</scope>
    <source>
        <strain evidence="8 10">AD135F_1B</strain>
    </source>
</reference>
<dbReference type="GO" id="GO:0006508">
    <property type="term" value="P:proteolysis"/>
    <property type="evidence" value="ECO:0007669"/>
    <property type="project" value="UniProtKB-KW"/>
</dbReference>
<protein>
    <submittedName>
        <fullName evidence="9">PDZ domain-containing protein</fullName>
    </submittedName>
</protein>
<dbReference type="InterPro" id="IPR004447">
    <property type="entry name" value="Peptidase_S41A"/>
</dbReference>
<feature type="coiled-coil region" evidence="6">
    <location>
        <begin position="473"/>
        <end position="500"/>
    </location>
</feature>
<evidence type="ECO:0000256" key="4">
    <source>
        <dbReference type="ARBA" id="ARBA00022825"/>
    </source>
</evidence>
<dbReference type="InterPro" id="IPR036034">
    <property type="entry name" value="PDZ_sf"/>
</dbReference>
<evidence type="ECO:0000313" key="8">
    <source>
        <dbReference type="EMBL" id="TWV40614.1"/>
    </source>
</evidence>
<evidence type="ECO:0000256" key="6">
    <source>
        <dbReference type="SAM" id="Coils"/>
    </source>
</evidence>
<dbReference type="RefSeq" id="WP_032576478.1">
    <property type="nucleotide sequence ID" value="NZ_CP012706.1"/>
</dbReference>
<dbReference type="GO" id="GO:0004175">
    <property type="term" value="F:endopeptidase activity"/>
    <property type="evidence" value="ECO:0007669"/>
    <property type="project" value="TreeGrafter"/>
</dbReference>
<dbReference type="GO" id="GO:0030288">
    <property type="term" value="C:outer membrane-bounded periplasmic space"/>
    <property type="evidence" value="ECO:0007669"/>
    <property type="project" value="TreeGrafter"/>
</dbReference>
<evidence type="ECO:0000256" key="1">
    <source>
        <dbReference type="ARBA" id="ARBA00009179"/>
    </source>
</evidence>
<dbReference type="GO" id="GO:0007165">
    <property type="term" value="P:signal transduction"/>
    <property type="evidence" value="ECO:0007669"/>
    <property type="project" value="TreeGrafter"/>
</dbReference>
<dbReference type="SMART" id="SM00245">
    <property type="entry name" value="TSPc"/>
    <property type="match status" value="1"/>
</dbReference>
<dbReference type="InterPro" id="IPR041489">
    <property type="entry name" value="PDZ_6"/>
</dbReference>
<evidence type="ECO:0000259" key="7">
    <source>
        <dbReference type="PROSITE" id="PS50106"/>
    </source>
</evidence>
<dbReference type="Pfam" id="PF17820">
    <property type="entry name" value="PDZ_6"/>
    <property type="match status" value="1"/>
</dbReference>
<dbReference type="CDD" id="cd06782">
    <property type="entry name" value="cpPDZ_CPP-like"/>
    <property type="match status" value="1"/>
</dbReference>
<dbReference type="InterPro" id="IPR001478">
    <property type="entry name" value="PDZ"/>
</dbReference>
<dbReference type="InterPro" id="IPR005151">
    <property type="entry name" value="Tail-specific_protease"/>
</dbReference>
<dbReference type="InterPro" id="IPR029045">
    <property type="entry name" value="ClpP/crotonase-like_dom_sf"/>
</dbReference>
<dbReference type="CDD" id="cd07560">
    <property type="entry name" value="Peptidase_S41_CPP"/>
    <property type="match status" value="1"/>
</dbReference>
<keyword evidence="6" id="KW-0175">Coiled coil</keyword>
<dbReference type="PANTHER" id="PTHR32060">
    <property type="entry name" value="TAIL-SPECIFIC PROTEASE"/>
    <property type="match status" value="1"/>
</dbReference>
<dbReference type="GO" id="GO:0008236">
    <property type="term" value="F:serine-type peptidase activity"/>
    <property type="evidence" value="ECO:0007669"/>
    <property type="project" value="UniProtKB-KW"/>
</dbReference>
<dbReference type="Pfam" id="PF03572">
    <property type="entry name" value="Peptidase_S41"/>
    <property type="match status" value="1"/>
</dbReference>
<dbReference type="Gene3D" id="2.30.42.10">
    <property type="match status" value="1"/>
</dbReference>
<comment type="caution">
    <text evidence="9">The sequence shown here is derived from an EMBL/GenBank/DDBJ whole genome shotgun (WGS) entry which is preliminary data.</text>
</comment>
<evidence type="ECO:0000313" key="11">
    <source>
        <dbReference type="Proteomes" id="UP000319026"/>
    </source>
</evidence>
<organism evidence="9 11">
    <name type="scientific">Bacteroides fragilis</name>
    <dbReference type="NCBI Taxonomy" id="817"/>
    <lineage>
        <taxon>Bacteria</taxon>
        <taxon>Pseudomonadati</taxon>
        <taxon>Bacteroidota</taxon>
        <taxon>Bacteroidia</taxon>
        <taxon>Bacteroidales</taxon>
        <taxon>Bacteroidaceae</taxon>
        <taxon>Bacteroides</taxon>
    </lineage>
</organism>
<dbReference type="SUPFAM" id="SSF50156">
    <property type="entry name" value="PDZ domain-like"/>
    <property type="match status" value="1"/>
</dbReference>
<proteinExistence type="inferred from homology"/>
<dbReference type="Gene3D" id="3.30.750.44">
    <property type="match status" value="1"/>
</dbReference>
<dbReference type="Proteomes" id="UP000315444">
    <property type="component" value="Unassembled WGS sequence"/>
</dbReference>
<dbReference type="PROSITE" id="PS50106">
    <property type="entry name" value="PDZ"/>
    <property type="match status" value="1"/>
</dbReference>
<evidence type="ECO:0000256" key="2">
    <source>
        <dbReference type="ARBA" id="ARBA00022670"/>
    </source>
</evidence>
<feature type="domain" description="PDZ" evidence="7">
    <location>
        <begin position="86"/>
        <end position="158"/>
    </location>
</feature>
<keyword evidence="4 5" id="KW-0720">Serine protease</keyword>
<dbReference type="EMBL" id="VOHT01000006">
    <property type="protein sequence ID" value="TWV47731.1"/>
    <property type="molecule type" value="Genomic_DNA"/>
</dbReference>
<dbReference type="SMART" id="SM00228">
    <property type="entry name" value="PDZ"/>
    <property type="match status" value="1"/>
</dbReference>
<evidence type="ECO:0000256" key="5">
    <source>
        <dbReference type="RuleBase" id="RU004404"/>
    </source>
</evidence>
<sequence>MKKFLNRRNGVLLAAVLVAVAFFSFKSGDDRNFQIAKNLDTFNSIVKELDMFYVDTLDPNKTVREGIDYMLSSLDPYTEYYPEDDQAELQQMLNASFGGIGSLITYNQKLKRSMIAEPFEGTPAAKVGLKAGDILMEIDGKDLAGKNNQEVSQMLRGAVGTSFKLKVERPDEKGGTRPLEFDIVRQTIQTPMIPYDTIFNKNVGYINLSTFSGTPSKDFKKTFLKLKKEGITSLVIDLRGNGGGRLEEAVEIANFFLPRGKVIVTTKGKTKQASNTYKTLREPLDLDIPITVLVNGATASASEILSGAFQDFDRAVIVGSRTFGKGLVQTTRPLPYGGVMKLTTSKYYIPSGRCVQAIDYKHRNEDGSVGTIPDSLTTVFHTAAGREVRDGGGVMPDIEVKQEKLPNILFYLVRDNLIFDYATQYCLKHPSIPSPQEFKVTEADYNDFKAMVKKADFKYDQQSEKIMKTLKEAAKFEGYLDEASEEIKALEKKLTHNLDRDLDYFSKDIRSMIADEIIKRYYYTRGGIIQQLKDDDGLQAALKILADPVKYKETLSAPVKK</sequence>
<comment type="similarity">
    <text evidence="1 5">Belongs to the peptidase S41A family.</text>
</comment>
<dbReference type="PANTHER" id="PTHR32060:SF30">
    <property type="entry name" value="CARBOXY-TERMINAL PROCESSING PROTEASE CTPA"/>
    <property type="match status" value="1"/>
</dbReference>
<reference evidence="9 11" key="2">
    <citation type="submission" date="2019-07" db="EMBL/GenBank/DDBJ databases">
        <title>Genome Sequencing of Bacteroides fragilis.</title>
        <authorList>
            <person name="Pinto K.M."/>
            <person name="Ruoff K.L."/>
            <person name="Price C.E."/>
            <person name="Valls R.A."/>
            <person name="O'Toole G.A."/>
        </authorList>
    </citation>
    <scope>NUCLEOTIDE SEQUENCE [LARGE SCALE GENOMIC DNA]</scope>
    <source>
        <strain evidence="9 11">AD135F_3B</strain>
    </source>
</reference>
<evidence type="ECO:0000313" key="9">
    <source>
        <dbReference type="EMBL" id="TWV47731.1"/>
    </source>
</evidence>
<evidence type="ECO:0000256" key="3">
    <source>
        <dbReference type="ARBA" id="ARBA00022801"/>
    </source>
</evidence>
<dbReference type="SUPFAM" id="SSF52096">
    <property type="entry name" value="ClpP/crotonase"/>
    <property type="match status" value="1"/>
</dbReference>
<gene>
    <name evidence="9" type="ORF">FSA03_15005</name>
    <name evidence="8" type="ORF">FSA06_15015</name>
</gene>
<accession>A0AB38PP83</accession>
<keyword evidence="3 5" id="KW-0378">Hydrolase</keyword>